<dbReference type="Proteomes" id="UP001497600">
    <property type="component" value="Chromosome G"/>
</dbReference>
<evidence type="ECO:0000256" key="1">
    <source>
        <dbReference type="SAM" id="MobiDB-lite"/>
    </source>
</evidence>
<evidence type="ECO:0000313" key="3">
    <source>
        <dbReference type="Proteomes" id="UP001497600"/>
    </source>
</evidence>
<keyword evidence="3" id="KW-1185">Reference proteome</keyword>
<feature type="region of interest" description="Disordered" evidence="1">
    <location>
        <begin position="220"/>
        <end position="255"/>
    </location>
</feature>
<evidence type="ECO:0000313" key="2">
    <source>
        <dbReference type="EMBL" id="CAK7919560.1"/>
    </source>
</evidence>
<feature type="region of interest" description="Disordered" evidence="1">
    <location>
        <begin position="303"/>
        <end position="327"/>
    </location>
</feature>
<feature type="compositionally biased region" description="Low complexity" evidence="1">
    <location>
        <begin position="187"/>
        <end position="196"/>
    </location>
</feature>
<feature type="compositionally biased region" description="Polar residues" evidence="1">
    <location>
        <begin position="173"/>
        <end position="186"/>
    </location>
</feature>
<protein>
    <submittedName>
        <fullName evidence="2">Uncharacterized protein</fullName>
    </submittedName>
</protein>
<dbReference type="EMBL" id="OZ004259">
    <property type="protein sequence ID" value="CAK7919560.1"/>
    <property type="molecule type" value="Genomic_DNA"/>
</dbReference>
<organism evidence="2 3">
    <name type="scientific">[Candida] anglica</name>
    <dbReference type="NCBI Taxonomy" id="148631"/>
    <lineage>
        <taxon>Eukaryota</taxon>
        <taxon>Fungi</taxon>
        <taxon>Dikarya</taxon>
        <taxon>Ascomycota</taxon>
        <taxon>Saccharomycotina</taxon>
        <taxon>Pichiomycetes</taxon>
        <taxon>Debaryomycetaceae</taxon>
        <taxon>Kurtzmaniella</taxon>
    </lineage>
</organism>
<feature type="region of interest" description="Disordered" evidence="1">
    <location>
        <begin position="475"/>
        <end position="505"/>
    </location>
</feature>
<feature type="region of interest" description="Disordered" evidence="1">
    <location>
        <begin position="166"/>
        <end position="205"/>
    </location>
</feature>
<accession>A0ABP0EK47</accession>
<feature type="compositionally biased region" description="Polar residues" evidence="1">
    <location>
        <begin position="221"/>
        <end position="254"/>
    </location>
</feature>
<reference evidence="2 3" key="1">
    <citation type="submission" date="2024-01" db="EMBL/GenBank/DDBJ databases">
        <authorList>
            <consortium name="Genoscope - CEA"/>
            <person name="William W."/>
        </authorList>
    </citation>
    <scope>NUCLEOTIDE SEQUENCE [LARGE SCALE GENOMIC DNA]</scope>
    <source>
        <strain evidence="2 3">29B2s-10</strain>
    </source>
</reference>
<feature type="region of interest" description="Disordered" evidence="1">
    <location>
        <begin position="129"/>
        <end position="154"/>
    </location>
</feature>
<feature type="compositionally biased region" description="Low complexity" evidence="1">
    <location>
        <begin position="495"/>
        <end position="505"/>
    </location>
</feature>
<sequence>MKQNLTSLDVPNTVPANLFNVDLTLAIDKFQPGKHTIQDLEPVLNYFDKHLRARGIRPKPRGKRVMSMPVFKERDCPITIDSQLRKSFIPSTTTTPINKVASPKASLNSAEKELPRLPVRINTEPILHTIPQNMIPPPSSVNPLPTSTTTKSKSVKYRSVTETIMEDDEDDWSQSSLTTSESMVSALTSPWTTSPTLPQPQLPPAKHTIIDEDTLDYESLFSGSTASSGTSLESDAGSIQLSQQDTSSRYSSAYSDLDSEVDSDFSSDLDSEIDVASTNSDCSSIGNGKLLSFVETYIEESPPVEDIRTHSQTKNSNSPSLSSHAHTSSYDSSFVDSLFSESDSSVNISTSDVSVPSTEWKNEQRVLQPPVVIKMKETYETTSTDSLTSIEMPLPSPVNNKSRAVSQPIYSSNRVNLQPNYSPLPISQMASPEHAQILGQLVRRSEADSISMSSTASLKLPKIRKVLSSNPNIAKVEDENLAEPTSKGGNPDNASSRFSSSTSTMSLKEITKTLKSQIRQRPFSFCLDSGKHYDDTRYFTPPAIADKSSFADPQKKKATRCVSEFVGNTYHYDSYFNLSKTTVQQPSPKLPPKTSTPSSPTHYKSLRPPENAYMSYTKIKKEGKSLQTDPSGRENRFGNRSNYRHVSLPAM</sequence>
<feature type="region of interest" description="Disordered" evidence="1">
    <location>
        <begin position="582"/>
        <end position="651"/>
    </location>
</feature>
<name>A0ABP0EK47_9ASCO</name>
<proteinExistence type="predicted"/>
<gene>
    <name evidence="2" type="ORF">CAAN4_G18976</name>
</gene>
<feature type="compositionally biased region" description="Low complexity" evidence="1">
    <location>
        <begin position="592"/>
        <end position="603"/>
    </location>
</feature>
<feature type="compositionally biased region" description="Low complexity" evidence="1">
    <location>
        <begin position="312"/>
        <end position="327"/>
    </location>
</feature>